<keyword evidence="2" id="KW-0472">Membrane</keyword>
<reference evidence="3" key="1">
    <citation type="submission" date="2021-04" db="EMBL/GenBank/DDBJ databases">
        <title>Genome sequence of Woronichinia naegeliana from Washington state freshwater lake bloom.</title>
        <authorList>
            <person name="Dreher T.W."/>
        </authorList>
    </citation>
    <scope>NUCLEOTIDE SEQUENCE</scope>
    <source>
        <strain evidence="3">WA131</strain>
    </source>
</reference>
<organism evidence="3">
    <name type="scientific">Woronichinia naegeliana WA131</name>
    <dbReference type="NCBI Taxonomy" id="2824559"/>
    <lineage>
        <taxon>Bacteria</taxon>
        <taxon>Bacillati</taxon>
        <taxon>Cyanobacteriota</taxon>
        <taxon>Cyanophyceae</taxon>
        <taxon>Synechococcales</taxon>
        <taxon>Coelosphaeriaceae</taxon>
        <taxon>Woronichinia</taxon>
    </lineage>
</organism>
<accession>A0A977KZD5</accession>
<evidence type="ECO:0000256" key="1">
    <source>
        <dbReference type="SAM" id="MobiDB-lite"/>
    </source>
</evidence>
<feature type="region of interest" description="Disordered" evidence="1">
    <location>
        <begin position="238"/>
        <end position="263"/>
    </location>
</feature>
<keyword evidence="2" id="KW-1133">Transmembrane helix</keyword>
<evidence type="ECO:0000256" key="2">
    <source>
        <dbReference type="SAM" id="Phobius"/>
    </source>
</evidence>
<dbReference type="EMBL" id="CP073041">
    <property type="protein sequence ID" value="UXE61445.1"/>
    <property type="molecule type" value="Genomic_DNA"/>
</dbReference>
<name>A0A977KZD5_9CYAN</name>
<evidence type="ECO:0000313" key="3">
    <source>
        <dbReference type="EMBL" id="UXE61445.1"/>
    </source>
</evidence>
<sequence length="263" mass="29512">MATHLVSSTPILAETLDPSFSDSPVTANPAVPPSPWMFSSLGLGGILIVVGLWCKLQCQKKQQALESAIARNQALQQQLDLAIEGCQRWESLPDLLYARRIGLDYIRMRMDEEVFHYIVINQIQNKVTNLISASLRPTLGGKVSNSNLQVDETFEIIYDIEGVEEQWHSGVLFRFQLKLSKLPIQSSSATVKQIVECIEVFLAHSIQQHRWHPSIQGSLVNLSWDENSKPIPLLCLEQSEDQPEASKPRSTRTRLSVGDRTPV</sequence>
<keyword evidence="2" id="KW-0812">Transmembrane</keyword>
<dbReference type="AlphaFoldDB" id="A0A977KZD5"/>
<dbReference type="Proteomes" id="UP001065613">
    <property type="component" value="Chromosome"/>
</dbReference>
<proteinExistence type="predicted"/>
<feature type="transmembrane region" description="Helical" evidence="2">
    <location>
        <begin position="36"/>
        <end position="54"/>
    </location>
</feature>
<gene>
    <name evidence="3" type="ORF">KA717_40010</name>
</gene>
<protein>
    <submittedName>
        <fullName evidence="3">Uncharacterized protein</fullName>
    </submittedName>
</protein>
<dbReference type="KEGG" id="wna:KA717_40010"/>